<reference evidence="1 2" key="2">
    <citation type="submission" date="2016-03" db="EMBL/GenBank/DDBJ databases">
        <title>New uncultured bacterium of the family Gallionellaceae from acid mine drainage: description and reconstruction of genome based on metagenomic analysis of microbial community.</title>
        <authorList>
            <person name="Kadnikov V."/>
            <person name="Ivasenko D."/>
            <person name="Beletsky A."/>
            <person name="Mardanov A."/>
            <person name="Danilova E."/>
            <person name="Pimenov N."/>
            <person name="Karnachuk O."/>
            <person name="Ravin N."/>
        </authorList>
    </citation>
    <scope>NUCLEOTIDE SEQUENCE [LARGE SCALE GENOMIC DNA]</scope>
    <source>
        <strain evidence="1">ShG14-8</strain>
    </source>
</reference>
<dbReference type="AlphaFoldDB" id="A0A139BVI2"/>
<accession>A0A139BVI2</accession>
<name>A0A139BVI2_9PROT</name>
<dbReference type="EMBL" id="LSLI01000014">
    <property type="protein sequence ID" value="KXS32989.1"/>
    <property type="molecule type" value="Genomic_DNA"/>
</dbReference>
<organism evidence="1 2">
    <name type="scientific">Candidatus Gallionella acididurans</name>
    <dbReference type="NCBI Taxonomy" id="1796491"/>
    <lineage>
        <taxon>Bacteria</taxon>
        <taxon>Pseudomonadati</taxon>
        <taxon>Pseudomonadota</taxon>
        <taxon>Betaproteobacteria</taxon>
        <taxon>Nitrosomonadales</taxon>
        <taxon>Gallionellaceae</taxon>
        <taxon>Gallionella</taxon>
    </lineage>
</organism>
<dbReference type="GO" id="GO:0005839">
    <property type="term" value="C:proteasome core complex"/>
    <property type="evidence" value="ECO:0007669"/>
    <property type="project" value="InterPro"/>
</dbReference>
<dbReference type="Proteomes" id="UP000070578">
    <property type="component" value="Unassembled WGS sequence"/>
</dbReference>
<gene>
    <name evidence="1" type="ORF">AWT59_0916</name>
</gene>
<evidence type="ECO:0000313" key="1">
    <source>
        <dbReference type="EMBL" id="KXS32989.1"/>
    </source>
</evidence>
<protein>
    <submittedName>
        <fullName evidence="1">MFS transporter</fullName>
    </submittedName>
</protein>
<proteinExistence type="predicted"/>
<dbReference type="Gene3D" id="3.60.20.10">
    <property type="entry name" value="Glutamine Phosphoribosylpyrophosphate, subunit 1, domain 1"/>
    <property type="match status" value="1"/>
</dbReference>
<dbReference type="InterPro" id="IPR001353">
    <property type="entry name" value="Proteasome_sua/b"/>
</dbReference>
<dbReference type="CDD" id="cd01906">
    <property type="entry name" value="proteasome_protease_HslV"/>
    <property type="match status" value="1"/>
</dbReference>
<dbReference type="PATRIC" id="fig|1796491.3.peg.1003"/>
<dbReference type="SUPFAM" id="SSF56235">
    <property type="entry name" value="N-terminal nucleophile aminohydrolases (Ntn hydrolases)"/>
    <property type="match status" value="1"/>
</dbReference>
<sequence length="189" mass="20588">MTTIVAVRKNGIATIAADTLTTFGNTRLPSHLDASHDKILHIGDSFVGVCGSAAHHLVLANLLAKTPDVQLNSKAQIFETFRKLHPILKEECFLNPKEDEEDPYESSQITALIANTYGIFGIYSMREVFEYTQYWAVGSGHEFALGALHHAYAHYDTAADIAQAGVEAGIALDKNSGSPITLYNVALRN</sequence>
<evidence type="ECO:0000313" key="2">
    <source>
        <dbReference type="Proteomes" id="UP000070578"/>
    </source>
</evidence>
<comment type="caution">
    <text evidence="1">The sequence shown here is derived from an EMBL/GenBank/DDBJ whole genome shotgun (WGS) entry which is preliminary data.</text>
</comment>
<dbReference type="InterPro" id="IPR029055">
    <property type="entry name" value="Ntn_hydrolases_N"/>
</dbReference>
<reference evidence="1 2" key="1">
    <citation type="submission" date="2016-02" db="EMBL/GenBank/DDBJ databases">
        <authorList>
            <person name="Wen L."/>
            <person name="He K."/>
            <person name="Yang H."/>
        </authorList>
    </citation>
    <scope>NUCLEOTIDE SEQUENCE [LARGE SCALE GENOMIC DNA]</scope>
    <source>
        <strain evidence="1">ShG14-8</strain>
    </source>
</reference>
<dbReference type="Pfam" id="PF00227">
    <property type="entry name" value="Proteasome"/>
    <property type="match status" value="1"/>
</dbReference>
<dbReference type="GO" id="GO:0051603">
    <property type="term" value="P:proteolysis involved in protein catabolic process"/>
    <property type="evidence" value="ECO:0007669"/>
    <property type="project" value="InterPro"/>
</dbReference>